<dbReference type="EMBL" id="CAJMWS010000314">
    <property type="protein sequence ID" value="CAE6413425.1"/>
    <property type="molecule type" value="Genomic_DNA"/>
</dbReference>
<keyword evidence="1" id="KW-0732">Signal</keyword>
<dbReference type="Proteomes" id="UP000663846">
    <property type="component" value="Unassembled WGS sequence"/>
</dbReference>
<feature type="signal peptide" evidence="1">
    <location>
        <begin position="1"/>
        <end position="24"/>
    </location>
</feature>
<proteinExistence type="predicted"/>
<evidence type="ECO:0000256" key="1">
    <source>
        <dbReference type="SAM" id="SignalP"/>
    </source>
</evidence>
<evidence type="ECO:0000313" key="2">
    <source>
        <dbReference type="EMBL" id="CAE6413425.1"/>
    </source>
</evidence>
<reference evidence="2" key="1">
    <citation type="submission" date="2021-01" db="EMBL/GenBank/DDBJ databases">
        <authorList>
            <person name="Kaushik A."/>
        </authorList>
    </citation>
    <scope>NUCLEOTIDE SEQUENCE</scope>
    <source>
        <strain evidence="2">AG1-1C</strain>
    </source>
</reference>
<comment type="caution">
    <text evidence="2">The sequence shown here is derived from an EMBL/GenBank/DDBJ whole genome shotgun (WGS) entry which is preliminary data.</text>
</comment>
<name>A0A8H3ABY1_9AGAM</name>
<accession>A0A8H3ABY1</accession>
<feature type="chain" id="PRO_5034038356" evidence="1">
    <location>
        <begin position="25"/>
        <end position="174"/>
    </location>
</feature>
<organism evidence="2 3">
    <name type="scientific">Rhizoctonia solani</name>
    <dbReference type="NCBI Taxonomy" id="456999"/>
    <lineage>
        <taxon>Eukaryota</taxon>
        <taxon>Fungi</taxon>
        <taxon>Dikarya</taxon>
        <taxon>Basidiomycota</taxon>
        <taxon>Agaricomycotina</taxon>
        <taxon>Agaricomycetes</taxon>
        <taxon>Cantharellales</taxon>
        <taxon>Ceratobasidiaceae</taxon>
        <taxon>Rhizoctonia</taxon>
    </lineage>
</organism>
<sequence>MYVKLFTFLAVFSLSTVGAPSINGVEIEERAPTVVCTKKFSGTLSTMEMVIAEGPALGEWQNLTINSNNEIAFKNNTTKRGVQAEFQTCKPNYGGFTNDGANNIWAGRIYLPELKKCLAVKNPNASDQRHYIEVRACPKPSARKDSQAYNFVASKYSQIYLEWVSWLHAPEKVR</sequence>
<dbReference type="AlphaFoldDB" id="A0A8H3ABY1"/>
<gene>
    <name evidence="2" type="ORF">RDB_LOCUS72078</name>
</gene>
<protein>
    <submittedName>
        <fullName evidence="2">Uncharacterized protein</fullName>
    </submittedName>
</protein>
<evidence type="ECO:0000313" key="3">
    <source>
        <dbReference type="Proteomes" id="UP000663846"/>
    </source>
</evidence>